<accession>A0A8X8ZAD6</accession>
<proteinExistence type="predicted"/>
<protein>
    <submittedName>
        <fullName evidence="1">Uncharacterized protein</fullName>
    </submittedName>
</protein>
<reference evidence="1" key="2">
    <citation type="submission" date="2020-08" db="EMBL/GenBank/DDBJ databases">
        <title>Plant Genome Project.</title>
        <authorList>
            <person name="Zhang R.-G."/>
        </authorList>
    </citation>
    <scope>NUCLEOTIDE SEQUENCE</scope>
    <source>
        <strain evidence="1">Huo1</strain>
        <tissue evidence="1">Leaf</tissue>
    </source>
</reference>
<gene>
    <name evidence="1" type="ORF">SASPL_142981</name>
</gene>
<reference evidence="1" key="1">
    <citation type="submission" date="2018-01" db="EMBL/GenBank/DDBJ databases">
        <authorList>
            <person name="Mao J.F."/>
        </authorList>
    </citation>
    <scope>NUCLEOTIDE SEQUENCE</scope>
    <source>
        <strain evidence="1">Huo1</strain>
        <tissue evidence="1">Leaf</tissue>
    </source>
</reference>
<evidence type="ECO:0000313" key="2">
    <source>
        <dbReference type="Proteomes" id="UP000298416"/>
    </source>
</evidence>
<evidence type="ECO:0000313" key="1">
    <source>
        <dbReference type="EMBL" id="KAG6396824.1"/>
    </source>
</evidence>
<organism evidence="1">
    <name type="scientific">Salvia splendens</name>
    <name type="common">Scarlet sage</name>
    <dbReference type="NCBI Taxonomy" id="180675"/>
    <lineage>
        <taxon>Eukaryota</taxon>
        <taxon>Viridiplantae</taxon>
        <taxon>Streptophyta</taxon>
        <taxon>Embryophyta</taxon>
        <taxon>Tracheophyta</taxon>
        <taxon>Spermatophyta</taxon>
        <taxon>Magnoliopsida</taxon>
        <taxon>eudicotyledons</taxon>
        <taxon>Gunneridae</taxon>
        <taxon>Pentapetalae</taxon>
        <taxon>asterids</taxon>
        <taxon>lamiids</taxon>
        <taxon>Lamiales</taxon>
        <taxon>Lamiaceae</taxon>
        <taxon>Nepetoideae</taxon>
        <taxon>Mentheae</taxon>
        <taxon>Salviinae</taxon>
        <taxon>Salvia</taxon>
        <taxon>Salvia subgen. Calosphace</taxon>
        <taxon>core Calosphace</taxon>
    </lineage>
</organism>
<comment type="caution">
    <text evidence="1">The sequence shown here is derived from an EMBL/GenBank/DDBJ whole genome shotgun (WGS) entry which is preliminary data.</text>
</comment>
<dbReference type="Proteomes" id="UP000298416">
    <property type="component" value="Unassembled WGS sequence"/>
</dbReference>
<dbReference type="EMBL" id="PNBA02000016">
    <property type="protein sequence ID" value="KAG6396824.1"/>
    <property type="molecule type" value="Genomic_DNA"/>
</dbReference>
<name>A0A8X8ZAD6_SALSN</name>
<dbReference type="AlphaFoldDB" id="A0A8X8ZAD6"/>
<sequence length="309" mass="33978">MDRRPHLGPSTEDQATCFGRAIGEEGYKLVKEGSTRIQSRASHSRALSPLLLRRLLPSIRRRRVIDHHDPLGRIRVYRGEREPGEPVIKHGDELLPVGVTLVNGGVSLVIGRASHSGSDIFVLLWACTAAARFVSEMANSAFGDAYFQESHDNGIEALKGYKSVLECKGKEDSLLPRLGRADAIGALDEDPRLMHRYQLRVRLSRKGGRGRASDDEVVLVQREDAKAAAETLKGILKTGFWHHDEFLGTLPAVAVASLLIDTVACVVKIIDSVEVLSTEAKFEKPDPAFFTLASTNSDSEISKLDFFII</sequence>
<keyword evidence="2" id="KW-1185">Reference proteome</keyword>